<gene>
    <name evidence="1" type="ORF">HZT40_14055</name>
</gene>
<dbReference type="PANTHER" id="PTHR39550">
    <property type="entry name" value="SLL0658 PROTEIN"/>
    <property type="match status" value="1"/>
</dbReference>
<dbReference type="EMBL" id="CP059265">
    <property type="protein sequence ID" value="QLQ32519.1"/>
    <property type="molecule type" value="Genomic_DNA"/>
</dbReference>
<accession>A0A7L6ATU6</accession>
<dbReference type="Proteomes" id="UP000510621">
    <property type="component" value="Chromosome"/>
</dbReference>
<proteinExistence type="predicted"/>
<evidence type="ECO:0000313" key="1">
    <source>
        <dbReference type="EMBL" id="QLQ32519.1"/>
    </source>
</evidence>
<evidence type="ECO:0000313" key="2">
    <source>
        <dbReference type="Proteomes" id="UP000510621"/>
    </source>
</evidence>
<dbReference type="Pfam" id="PF11848">
    <property type="entry name" value="DUF3368"/>
    <property type="match status" value="1"/>
</dbReference>
<dbReference type="PANTHER" id="PTHR39550:SF1">
    <property type="entry name" value="SLL0658 PROTEIN"/>
    <property type="match status" value="1"/>
</dbReference>
<dbReference type="AlphaFoldDB" id="A0A7L6ATU6"/>
<protein>
    <recommendedName>
        <fullName evidence="3">DUF3368 domain-containing protein</fullName>
    </recommendedName>
</protein>
<organism evidence="1 2">
    <name type="scientific">Candidatus Thiothrix singaporensis</name>
    <dbReference type="NCBI Taxonomy" id="2799669"/>
    <lineage>
        <taxon>Bacteria</taxon>
        <taxon>Pseudomonadati</taxon>
        <taxon>Pseudomonadota</taxon>
        <taxon>Gammaproteobacteria</taxon>
        <taxon>Thiotrichales</taxon>
        <taxon>Thiotrichaceae</taxon>
        <taxon>Thiothrix</taxon>
    </lineage>
</organism>
<dbReference type="InterPro" id="IPR021799">
    <property type="entry name" value="PIN-like_prokaryotic"/>
</dbReference>
<sequence>MTTAVISDSSSLIMVGKLKRLDLLTNLFQQIIIPHRVATEIQAKEDGVASLILTHPLFSIAATTRHELLAMLDGTLDYGEAEAIALADEYQLILLVDEKKRAKPPKT</sequence>
<keyword evidence="2" id="KW-1185">Reference proteome</keyword>
<evidence type="ECO:0008006" key="3">
    <source>
        <dbReference type="Google" id="ProtNLM"/>
    </source>
</evidence>
<reference evidence="1" key="1">
    <citation type="submission" date="2020-06" db="EMBL/GenBank/DDBJ databases">
        <title>Analysis procedures for assessing recovery of high quality, complete, closed genomes from Nanopore long read metagenome sequencing.</title>
        <authorList>
            <person name="Bessarab I."/>
            <person name="Arumugam K."/>
            <person name="Haryono M."/>
            <person name="Liu X."/>
            <person name="Roy S."/>
            <person name="Zuniga-Montanez R.E."/>
            <person name="Qiu G."/>
            <person name="Drautz-Moses D.I."/>
            <person name="Law Y.Y."/>
            <person name="Wuertz S."/>
            <person name="Lauro F.M."/>
            <person name="Huson D.H."/>
            <person name="Williams R.B."/>
        </authorList>
    </citation>
    <scope>NUCLEOTIDE SEQUENCE [LARGE SCALE GENOMIC DNA]</scope>
    <source>
        <strain evidence="1">SSD2</strain>
    </source>
</reference>
<dbReference type="KEGG" id="this:HZT40_14055"/>
<name>A0A7L6ATU6_9GAMM</name>